<accession>A0ABW2EZ36</accession>
<feature type="domain" description="HTH luxR-type" evidence="4">
    <location>
        <begin position="198"/>
        <end position="263"/>
    </location>
</feature>
<dbReference type="PROSITE" id="PS00622">
    <property type="entry name" value="HTH_LUXR_1"/>
    <property type="match status" value="1"/>
</dbReference>
<dbReference type="SMART" id="SM00421">
    <property type="entry name" value="HTH_LUXR"/>
    <property type="match status" value="1"/>
</dbReference>
<evidence type="ECO:0000313" key="5">
    <source>
        <dbReference type="EMBL" id="MFC7089396.1"/>
    </source>
</evidence>
<dbReference type="RefSeq" id="WP_346060779.1">
    <property type="nucleotide sequence ID" value="NZ_BAAADR010000002.1"/>
</dbReference>
<keyword evidence="1" id="KW-0805">Transcription regulation</keyword>
<name>A0ABW2EZ36_9GAMM</name>
<gene>
    <name evidence="5" type="ORF">ACFQH5_07535</name>
</gene>
<evidence type="ECO:0000256" key="3">
    <source>
        <dbReference type="ARBA" id="ARBA00023163"/>
    </source>
</evidence>
<evidence type="ECO:0000256" key="2">
    <source>
        <dbReference type="ARBA" id="ARBA00023125"/>
    </source>
</evidence>
<protein>
    <submittedName>
        <fullName evidence="5">LuxR C-terminal-related transcriptional regulator</fullName>
    </submittedName>
</protein>
<dbReference type="PROSITE" id="PS50043">
    <property type="entry name" value="HTH_LUXR_2"/>
    <property type="match status" value="1"/>
</dbReference>
<dbReference type="InterPro" id="IPR036388">
    <property type="entry name" value="WH-like_DNA-bd_sf"/>
</dbReference>
<dbReference type="CDD" id="cd06170">
    <property type="entry name" value="LuxR_C_like"/>
    <property type="match status" value="1"/>
</dbReference>
<evidence type="ECO:0000313" key="6">
    <source>
        <dbReference type="Proteomes" id="UP001596411"/>
    </source>
</evidence>
<proteinExistence type="predicted"/>
<sequence length="267" mass="29956">MKIRDSRHAADIIGAIGTECLGARLDAVLRQRVEFDMSCLYLFQFNVAPLLVHNGYNDLVPSPTLSAYARGGYLLDPFYVACMNDHPGGLWRMTDLAPDSFFSSGFAISADSHPCVSSIHGTRIEEIGFIVPLKPRVALVYSLMRSLERGAFEVGEMRSLEAWAPILSAALESHFHLRLESYCRSSRQREELIEDAFLDILPGQLTETQRFVTKFILQGHSNGAIAEQMKISEGTVRVHKHNIYQKLAISSQSELFRLFIDYLARSA</sequence>
<dbReference type="SUPFAM" id="SSF46894">
    <property type="entry name" value="C-terminal effector domain of the bipartite response regulators"/>
    <property type="match status" value="1"/>
</dbReference>
<organism evidence="5 6">
    <name type="scientific">Halomonas salifodinae</name>
    <dbReference type="NCBI Taxonomy" id="438745"/>
    <lineage>
        <taxon>Bacteria</taxon>
        <taxon>Pseudomonadati</taxon>
        <taxon>Pseudomonadota</taxon>
        <taxon>Gammaproteobacteria</taxon>
        <taxon>Oceanospirillales</taxon>
        <taxon>Halomonadaceae</taxon>
        <taxon>Halomonas</taxon>
    </lineage>
</organism>
<dbReference type="Pfam" id="PF00196">
    <property type="entry name" value="GerE"/>
    <property type="match status" value="1"/>
</dbReference>
<keyword evidence="3" id="KW-0804">Transcription</keyword>
<dbReference type="InterPro" id="IPR016032">
    <property type="entry name" value="Sig_transdc_resp-reg_C-effctor"/>
</dbReference>
<comment type="caution">
    <text evidence="5">The sequence shown here is derived from an EMBL/GenBank/DDBJ whole genome shotgun (WGS) entry which is preliminary data.</text>
</comment>
<dbReference type="PANTHER" id="PTHR44688">
    <property type="entry name" value="DNA-BINDING TRANSCRIPTIONAL ACTIVATOR DEVR_DOSR"/>
    <property type="match status" value="1"/>
</dbReference>
<evidence type="ECO:0000256" key="1">
    <source>
        <dbReference type="ARBA" id="ARBA00023015"/>
    </source>
</evidence>
<dbReference type="InterPro" id="IPR000792">
    <property type="entry name" value="Tscrpt_reg_LuxR_C"/>
</dbReference>
<reference evidence="6" key="1">
    <citation type="journal article" date="2019" name="Int. J. Syst. Evol. Microbiol.">
        <title>The Global Catalogue of Microorganisms (GCM) 10K type strain sequencing project: providing services to taxonomists for standard genome sequencing and annotation.</title>
        <authorList>
            <consortium name="The Broad Institute Genomics Platform"/>
            <consortium name="The Broad Institute Genome Sequencing Center for Infectious Disease"/>
            <person name="Wu L."/>
            <person name="Ma J."/>
        </authorList>
    </citation>
    <scope>NUCLEOTIDE SEQUENCE [LARGE SCALE GENOMIC DNA]</scope>
    <source>
        <strain evidence="6">CGMCC 1.13666</strain>
    </source>
</reference>
<dbReference type="EMBL" id="JBHSZP010000014">
    <property type="protein sequence ID" value="MFC7089396.1"/>
    <property type="molecule type" value="Genomic_DNA"/>
</dbReference>
<dbReference type="Proteomes" id="UP001596411">
    <property type="component" value="Unassembled WGS sequence"/>
</dbReference>
<dbReference type="PANTHER" id="PTHR44688:SF16">
    <property type="entry name" value="DNA-BINDING TRANSCRIPTIONAL ACTIVATOR DEVR_DOSR"/>
    <property type="match status" value="1"/>
</dbReference>
<keyword evidence="2" id="KW-0238">DNA-binding</keyword>
<dbReference type="PRINTS" id="PR00038">
    <property type="entry name" value="HTHLUXR"/>
</dbReference>
<evidence type="ECO:0000259" key="4">
    <source>
        <dbReference type="PROSITE" id="PS50043"/>
    </source>
</evidence>
<dbReference type="Gene3D" id="1.10.10.10">
    <property type="entry name" value="Winged helix-like DNA-binding domain superfamily/Winged helix DNA-binding domain"/>
    <property type="match status" value="1"/>
</dbReference>
<keyword evidence="6" id="KW-1185">Reference proteome</keyword>